<feature type="domain" description="Trimeric autotransporter adhesin YadA-like stalk" evidence="14">
    <location>
        <begin position="1223"/>
        <end position="1262"/>
    </location>
</feature>
<dbReference type="InterPro" id="IPR024973">
    <property type="entry name" value="ESPR"/>
</dbReference>
<feature type="domain" description="ESPR" evidence="15">
    <location>
        <begin position="1"/>
        <end position="48"/>
    </location>
</feature>
<dbReference type="Pfam" id="PF13018">
    <property type="entry name" value="ESPR"/>
    <property type="match status" value="1"/>
</dbReference>
<evidence type="ECO:0000256" key="3">
    <source>
        <dbReference type="ARBA" id="ARBA00005848"/>
    </source>
</evidence>
<evidence type="ECO:0000256" key="1">
    <source>
        <dbReference type="ARBA" id="ARBA00004241"/>
    </source>
</evidence>
<dbReference type="Pfam" id="PF05662">
    <property type="entry name" value="YadA_stalk"/>
    <property type="match status" value="14"/>
</dbReference>
<evidence type="ECO:0000313" key="16">
    <source>
        <dbReference type="EMBL" id="UOO81454.1"/>
    </source>
</evidence>
<feature type="domain" description="Trimeric autotransporter adhesin YadA-like head" evidence="13">
    <location>
        <begin position="158"/>
        <end position="183"/>
    </location>
</feature>
<evidence type="ECO:0000259" key="14">
    <source>
        <dbReference type="Pfam" id="PF05662"/>
    </source>
</evidence>
<feature type="domain" description="Trimeric autotransporter adhesin YadA-like stalk" evidence="14">
    <location>
        <begin position="2737"/>
        <end position="2777"/>
    </location>
</feature>
<dbReference type="SUPFAM" id="SSF101967">
    <property type="entry name" value="Adhesin YadA, collagen-binding domain"/>
    <property type="match status" value="15"/>
</dbReference>
<organism evidence="16 17">
    <name type="scientific">Uruburuella testudinis</name>
    <dbReference type="NCBI Taxonomy" id="1282863"/>
    <lineage>
        <taxon>Bacteria</taxon>
        <taxon>Pseudomonadati</taxon>
        <taxon>Pseudomonadota</taxon>
        <taxon>Betaproteobacteria</taxon>
        <taxon>Neisseriales</taxon>
        <taxon>Neisseriaceae</taxon>
        <taxon>Uruburuella</taxon>
    </lineage>
</organism>
<evidence type="ECO:0000259" key="13">
    <source>
        <dbReference type="Pfam" id="PF05658"/>
    </source>
</evidence>
<reference evidence="16 17" key="1">
    <citation type="journal article" date="2022" name="Res Sq">
        <title>Evolution of multicellular longitudinally dividing oral cavity symbionts (Neisseriaceae).</title>
        <authorList>
            <person name="Nyongesa S."/>
            <person name="Weber P."/>
            <person name="Bernet E."/>
            <person name="Pullido F."/>
            <person name="Nieckarz M."/>
            <person name="Delaby M."/>
            <person name="Nieves C."/>
            <person name="Viehboeck T."/>
            <person name="Krause N."/>
            <person name="Rivera-Millot A."/>
            <person name="Nakamura A."/>
            <person name="Vischer N."/>
            <person name="VanNieuwenhze M."/>
            <person name="Brun Y."/>
            <person name="Cava F."/>
            <person name="Bulgheresi S."/>
            <person name="Veyrier F."/>
        </authorList>
    </citation>
    <scope>NUCLEOTIDE SEQUENCE [LARGE SCALE GENOMIC DNA]</scope>
    <source>
        <strain evidence="16 17">CCUG 63373m</strain>
    </source>
</reference>
<feature type="domain" description="Trimeric autotransporter adhesin YadA-like stalk" evidence="14">
    <location>
        <begin position="950"/>
        <end position="991"/>
    </location>
</feature>
<dbReference type="EMBL" id="CP091508">
    <property type="protein sequence ID" value="UOO81454.1"/>
    <property type="molecule type" value="Genomic_DNA"/>
</dbReference>
<dbReference type="Gene3D" id="1.20.5.170">
    <property type="match status" value="2"/>
</dbReference>
<evidence type="ECO:0000259" key="15">
    <source>
        <dbReference type="Pfam" id="PF13018"/>
    </source>
</evidence>
<feature type="domain" description="Trimeric autotransporter adhesin YadA-like stalk" evidence="14">
    <location>
        <begin position="598"/>
        <end position="635"/>
    </location>
</feature>
<feature type="domain" description="Trimeric autotransporter adhesin YadA-like head" evidence="13">
    <location>
        <begin position="336"/>
        <end position="360"/>
    </location>
</feature>
<feature type="domain" description="Trimeric autotransporter adhesin YadA-like stalk" evidence="14">
    <location>
        <begin position="2506"/>
        <end position="2542"/>
    </location>
</feature>
<accession>A0ABY4DQY0</accession>
<dbReference type="InterPro" id="IPR005594">
    <property type="entry name" value="YadA_C"/>
</dbReference>
<feature type="domain" description="Trimeric autotransporter adhesin YadA-like head" evidence="13">
    <location>
        <begin position="763"/>
        <end position="787"/>
    </location>
</feature>
<feature type="domain" description="Trimeric autotransporter adhesin YadA-like head" evidence="13">
    <location>
        <begin position="702"/>
        <end position="726"/>
    </location>
</feature>
<feature type="domain" description="Trimeric autotransporter adhesin YadA-like stalk" evidence="14">
    <location>
        <begin position="1969"/>
        <end position="2005"/>
    </location>
</feature>
<feature type="domain" description="Trimeric autotransporter adhesin YadA-like head" evidence="13">
    <location>
        <begin position="402"/>
        <end position="425"/>
    </location>
</feature>
<feature type="domain" description="Trimeric autotransporter adhesin YadA-like stalk" evidence="14">
    <location>
        <begin position="2307"/>
        <end position="2346"/>
    </location>
</feature>
<keyword evidence="17" id="KW-1185">Reference proteome</keyword>
<feature type="domain" description="Trimeric autotransporter adhesin YadA-like stalk" evidence="14">
    <location>
        <begin position="844"/>
        <end position="883"/>
    </location>
</feature>
<keyword evidence="7" id="KW-0732">Signal</keyword>
<evidence type="ECO:0000256" key="5">
    <source>
        <dbReference type="ARBA" id="ARBA00022452"/>
    </source>
</evidence>
<feature type="domain" description="Trimeric autotransporter adhesin YadA-like stalk" evidence="14">
    <location>
        <begin position="1449"/>
        <end position="1488"/>
    </location>
</feature>
<evidence type="ECO:0000256" key="8">
    <source>
        <dbReference type="ARBA" id="ARBA00022927"/>
    </source>
</evidence>
<gene>
    <name evidence="16" type="ORF">LVJ83_10930</name>
</gene>
<evidence type="ECO:0000256" key="2">
    <source>
        <dbReference type="ARBA" id="ARBA00004442"/>
    </source>
</evidence>
<feature type="domain" description="Trimeric autotransporter adhesin YadA-like head" evidence="13">
    <location>
        <begin position="737"/>
        <end position="760"/>
    </location>
</feature>
<dbReference type="Gene3D" id="2.150.10.10">
    <property type="entry name" value="Serralysin-like metalloprotease, C-terminal"/>
    <property type="match status" value="9"/>
</dbReference>
<keyword evidence="5" id="KW-1134">Transmembrane beta strand</keyword>
<keyword evidence="6" id="KW-0812">Transmembrane</keyword>
<feature type="domain" description="Trimeric autotransporter adhesin YadA-like head" evidence="13">
    <location>
        <begin position="480"/>
        <end position="499"/>
    </location>
</feature>
<evidence type="ECO:0000313" key="17">
    <source>
        <dbReference type="Proteomes" id="UP000829817"/>
    </source>
</evidence>
<feature type="domain" description="Trimeric autotransporter adhesin YadA-like stalk" evidence="14">
    <location>
        <begin position="3585"/>
        <end position="3624"/>
    </location>
</feature>
<feature type="domain" description="Trimeric autotransporter adhesin YadA-like head" evidence="13">
    <location>
        <begin position="364"/>
        <end position="388"/>
    </location>
</feature>
<dbReference type="Gene3D" id="6.10.250.2120">
    <property type="match status" value="1"/>
</dbReference>
<feature type="domain" description="Trimeric autotransporter adhesin YadA-like head" evidence="13">
    <location>
        <begin position="529"/>
        <end position="555"/>
    </location>
</feature>
<feature type="domain" description="Trimeric autotransporter adhesin YadA-like stalk" evidence="14">
    <location>
        <begin position="3854"/>
        <end position="3895"/>
    </location>
</feature>
<dbReference type="Pfam" id="PF03895">
    <property type="entry name" value="YadA_anchor"/>
    <property type="match status" value="1"/>
</dbReference>
<dbReference type="InterPro" id="IPR011049">
    <property type="entry name" value="Serralysin-like_metalloprot_C"/>
</dbReference>
<dbReference type="Gene3D" id="3.30.1300.30">
    <property type="entry name" value="GSPII I/J protein-like"/>
    <property type="match status" value="1"/>
</dbReference>
<dbReference type="Pfam" id="PF05658">
    <property type="entry name" value="YadA_head"/>
    <property type="match status" value="11"/>
</dbReference>
<feature type="domain" description="Trimeric autotransporter adhesin YadA-like C-terminal membrane anchor" evidence="12">
    <location>
        <begin position="3918"/>
        <end position="3978"/>
    </location>
</feature>
<evidence type="ECO:0000259" key="12">
    <source>
        <dbReference type="Pfam" id="PF03895"/>
    </source>
</evidence>
<dbReference type="InterPro" id="IPR008640">
    <property type="entry name" value="Adhesin_Head_dom"/>
</dbReference>
<feature type="domain" description="Trimeric autotransporter adhesin YadA-like stalk" evidence="14">
    <location>
        <begin position="2199"/>
        <end position="2239"/>
    </location>
</feature>
<evidence type="ECO:0000256" key="4">
    <source>
        <dbReference type="ARBA" id="ARBA00022448"/>
    </source>
</evidence>
<dbReference type="Gene3D" id="2.20.70.140">
    <property type="match status" value="4"/>
</dbReference>
<keyword evidence="11" id="KW-0175">Coiled coil</keyword>
<comment type="similarity">
    <text evidence="3">Belongs to the autotransporter-2 (AT-2) (TC 1.B.40) family.</text>
</comment>
<keyword evidence="4" id="KW-0813">Transport</keyword>
<dbReference type="InterPro" id="IPR045584">
    <property type="entry name" value="Pilin-like"/>
</dbReference>
<keyword evidence="10" id="KW-0998">Cell outer membrane</keyword>
<evidence type="ECO:0000256" key="7">
    <source>
        <dbReference type="ARBA" id="ARBA00022729"/>
    </source>
</evidence>
<evidence type="ECO:0000256" key="10">
    <source>
        <dbReference type="ARBA" id="ARBA00023237"/>
    </source>
</evidence>
<keyword evidence="9" id="KW-0472">Membrane</keyword>
<sequence>MNKIYKIIWNKITNTWVVTSELSNAHGKSTAGNVVTSQPVETAALSLMFSLKASAVAIIMALFSTNAAAYESWGTGRTGATDIIMGGGSGTRASAAGDNSTIIGANAKGIASNDNRAEGATAVGSGAQATGGATALGWNAKVAGTTGGVALGADTSVTGSNAMAMGWAASASGNRGIAIGTSSGATNATASQANSADSIAIGTGAVAEAAISNTTNQGANISIGKDAYSSNYGAAAQIIANRNGSGGDMVFRGPDGVGTTTRIQPSSVSIGEYSEAYSGSTAVGYNNIAGTNGATGMSAFAFGNSNEATSPFSMAMGLGNKSTGGSSVALGTVNTASGDTSIAIGRQVTASGNYSTALGNVASATGNNAFAVGHSSEASGLRSIAIGSTLSPNNSYSTGTEAKGTDAIALGTQAVAVQKESIAIGKDVRADGQQSIAIGSTKSDGGGQNTQAYTSNAIAIGVGAIAGINGASASSNSQNTAVGYNAKATGHQSTAIGSDTLSSGNFATALGIGSEATAMGASAVGGGQASAQDAVAIGGYSQATVNDSIALGSSSVANRAAGQAGFNTVTNASSTNTNSTWKATTAALSIGSNTITRQITGVAAGSADTDAVNVAQLKNAQTHYYSVNSAIATAGSNYNNDGATGVNALAAGVSASATQKDAVAVGANAKGTGESSVAIGAAQANSAHAIAIGNAATTSNNADSAIAMGHLAKAENNYSVAIGSGAKAGVANDTRVTGAVAIGSSTQALANQATAIGTYSNVSGQNSVAVGVQNTVAQANTVAVGSNITTSQANSVVLGNASTDRAATAETSATVGGVTYNGFAGQGKAANGVVSVGTAGKERQIINVAAGQISASSTDAINGSQLYAVASKPITFAGDSGTNINRKLGEILNIKGGNTSTLTDNNIGVVSDGSGTLNVKLAQNLTNLSSIAITGGSTINSDGINMNGNKITNVGTGSAPNDAVNYSQLQTMETKATAAQNTADTANITANNALSNAATAQTAANNAQTTANSKLGSFTVGADSAATAAGITVDNNNTRFDVVGKDGIATSVNGNQINVALDETTKANMDKIPAIESMANQNATDIATNKGDIAKNTVAINDNTSKIADNTTALAKNTGDIATNTTAISDNTTDIQKLTSVVDAGTFTVSANGNAAKDRIAKDENIDFVNGTNTTASYDAATNTVKYSVVDAPTFTGTVTSNTGFTTGGVRITPNGIDAGSKKITNVANGAEPNDAVNFSQLSAVETKADNAQTAANNAQTKAEQADAAAAQAQGAADAANTSATTALANAAAAQTAADSKLTSFKVGADTNGTSTETVEIKNGNERFDIVGVNGGKVETKVDGNKITVDLTEATKTKIDNAASTEQLNAISTKYSDGKATTDLEIGKDETLTLKGGDSNINTTINATDKAIEFALNKTLTGLTEVQADKFTAGNVVVSSDGINAGSKKITNVADGTEANDAVNFSQLETVKTAADAADANATKANEAAAEAKTAADAKLENFTVGADQAGAATGIAISNDSTRFDIVGADDGKVETKVDGNKITVDLTADTKAKIDNAASNADLTTLEGKQLTFSGDVGNGVARKLGETLKLNGGVTDPTNVTTGNISVSTNDAGDGLDIELAKNIELTEDGSINFGDNGLMISDDGVGFNDGKDGFDATAPQISRSGIDAGNKVISNVAAGVADTDAVNKKQLDDVSTAMGNLTTKYSDGKATTDLEIGKDDKLTLKGGDSNITTTINATDKAIEFALNKTLTGLTEVQADKFTAGDVVISKDNGINAGSKKITNVADGAENTDAVNFGQLDTVKTAADAAQTAADAKLANVLVGVDTAGADTTNMVTLDKDGNRLDIVGQNGVETKVDGKKITVGLDQATQDQLKNVESAVGAVATKYQGDKGEEITIANGKALKIQGAADDAATKGNIITNAAGDTLSIEMSKTLNGLTSVAADTFTAGDVVISKDNGINAGNKKITNVANGTEANDAVNFSQLETVKTDVTAAAAAADAKAEKADEAAKEAKTTADAKLESFTVGADQAGTATGIAISKDSTRFDIVGADDGKVETKVDGNKITVDLTAETKEKIDNAASNADLTTLEGKQLTFSGDVGNGVARKLGETLKLNGGVTDPANVTTGNIAVSTNAAGDGLDIELAKNIELTEDGSINFGSDGLMISDDGVGFAAGDTFSNAAPLISKDGISAGNTKITNVAAGVADTDAVNKKQLDDVSTAMGNLTTVYSDGKADTDLEIGKGEKLTLKGGEDNNIVATIDSANKAINFTLAKELKGLTSVEAGTFTAGGVSMSSDGINAGSKKITNVADGTEANDAVNFGQLETVKTAADAADANATKANEAAAEAKTAADEKLANVLVGVDTNSADTTNMVTLNKDGNRLDIVGQNGVETKVDGKKITVGLDQATQDQLKNVESAVGAVATKYQGDKGEEITIANGKALKIQGAADDAATKGNIITNAAGDTLSIEMSKTLNGLTSVAADTFTAGDVVISKDNGINAGNKKITNVANGTEANDAVNFSQLETVKTDVTAAAAAADAKAEKADEAAKEAKTTADAKLANFTVGADKAGAAAGIAISKDSTRFDIVGADDGKVETKVDGNKITVDLTADTKAKIDNAASTADLTTLEGKQLTFSGDVGDGVARKLGETLKLNGGVTDPTNVTTGNISVSTNAAGDGLDIELAKNIELTEDGSINFGDNGVMITDDGVGFNDGKDGFDATAPQISRSGIDAGNTKISNVAAGVADTDAVNKKQLDEVSTAMGNLTTKYSDGQATTDLEIGSGDKLTLKGGDSNIVAAIDSANKAINFTLAKDLKGLTSVAADTFTAGDVSISKDKGINAGDKQIANVASGLNGTDLAAAAGDMLKNAANIGDLQAVNSSVIKAQESATEAKTAADAKLASFTVGTTGVDGAKVTVDKDNSHFDIKGENGIATAVDAEGKSITVKLDEATKAKIDNAATADSLNGLSVAFEDENGNKVSNKLSDNKAIQLKGDDNISVTADADSGALQFGFNKDLTIGKAAENGQAGEDGKLAVNGKDGSAVVINGADGSIGLTGPKGDNGEAAPTTNIAVKNGAKGLDGKDGETATRITYTNGKDAEGNDIVEEVATLNDGLKFKGDKGDDIAKKLNETLTIKGGAAEGAEMSSNNIRVDSEDGNLVVKLAKELTDLNKATFGTNGNTTTISDNGITIAKQGENGEDGKTVSLTDKGLDNGGNVLSNVGNGVKDTDAANIANVKELVSKATADGFSLADDNGETIKQSLGSTIAVKGDGKNISTQVVKDADGKAEALQIAFNNDLTIGEKAENGEAGEDGKLAVNGKDGSAVTLNGKDGTIGLNGKDGQGTTIGVNTAGAKGLNGKDGETATRITYTNGKDADGNDIVEQVATLNDGLKFAGNSGEAAKKLNETVSIKGADANTDSSKFDAGKNLMTSVEDGTMRIALAKDLSGLNSATFTTDGATTVINGKGITIGEGDKVVSLTDKGLDNGGNVLSNVGKGEKDTDAANIANVKEAVDSAVGSITDKGFGVKTQDGTQTAKLGETVEIVGADSNISTKVADGKVQIQLAKDIDLGNDGSLSVGGVNVKDGKISGVKDGDISATSSDVVTGKQLYAVNNATITNPDGTTTEVNIKDQVINNNVDNSNSKSQFLTYNTSGQQTTDHQTIAQTVQSMNTGGVKYFHTNNTGAEKGDIGATNDSSAGGANSTAVGVNAIVADTGTSAVAVGHNTKASGESAVAIGHGSIAAGKQSLSIGTGNNVTGNHSGAIGDPNTVSGNASYALGNNNTVSTANTFVVGNDVTETLENSVVLGNKSSAKQINRADHNNGSSYTYLGVNDEQVAGVADVGGVVSVGSEGNTRQIQNVAAGVVSATSTDAINGSQLYDTHRAIDNVAVGVNQLSNRVEKLSRDIDGVGATAAAMASLPQAIQAGESMVAIAGGAHRAQRAIALGISSVSDNGKMVFKLNASHNSRGTVSSGVGFGYRW</sequence>
<comment type="subcellular location">
    <subcellularLocation>
        <location evidence="2">Cell outer membrane</location>
    </subcellularLocation>
    <subcellularLocation>
        <location evidence="1">Cell surface</location>
    </subcellularLocation>
</comment>
<proteinExistence type="inferred from homology"/>
<evidence type="ECO:0000256" key="9">
    <source>
        <dbReference type="ARBA" id="ARBA00023136"/>
    </source>
</evidence>
<keyword evidence="8" id="KW-0653">Protein transport</keyword>
<dbReference type="SUPFAM" id="SSF54523">
    <property type="entry name" value="Pili subunits"/>
    <property type="match status" value="1"/>
</dbReference>
<feature type="coiled-coil region" evidence="11">
    <location>
        <begin position="1242"/>
        <end position="1276"/>
    </location>
</feature>
<feature type="domain" description="Trimeric autotransporter adhesin YadA-like head" evidence="13">
    <location>
        <begin position="3713"/>
        <end position="3738"/>
    </location>
</feature>
<feature type="domain" description="Trimeric autotransporter adhesin YadA-like head" evidence="13">
    <location>
        <begin position="643"/>
        <end position="669"/>
    </location>
</feature>
<feature type="domain" description="Trimeric autotransporter adhesin YadA-like stalk" evidence="14">
    <location>
        <begin position="1677"/>
        <end position="1716"/>
    </location>
</feature>
<name>A0ABY4DQY0_9NEIS</name>
<feature type="domain" description="Trimeric autotransporter adhesin YadA-like stalk" evidence="14">
    <location>
        <begin position="1784"/>
        <end position="1823"/>
    </location>
</feature>
<dbReference type="CDD" id="cd12820">
    <property type="entry name" value="LbR_YadA-like"/>
    <property type="match status" value="4"/>
</dbReference>
<protein>
    <submittedName>
        <fullName evidence="16">YadA-like family protein</fullName>
    </submittedName>
</protein>
<dbReference type="InterPro" id="IPR008635">
    <property type="entry name" value="Coiled_stalk_dom"/>
</dbReference>
<dbReference type="RefSeq" id="WP_244784602.1">
    <property type="nucleotide sequence ID" value="NZ_CP091508.1"/>
</dbReference>
<dbReference type="Proteomes" id="UP000829817">
    <property type="component" value="Chromosome"/>
</dbReference>
<dbReference type="Gene3D" id="6.10.250.2040">
    <property type="match status" value="6"/>
</dbReference>
<evidence type="ECO:0000256" key="6">
    <source>
        <dbReference type="ARBA" id="ARBA00022692"/>
    </source>
</evidence>
<evidence type="ECO:0000256" key="11">
    <source>
        <dbReference type="SAM" id="Coils"/>
    </source>
</evidence>